<comment type="caution">
    <text evidence="4">The sequence shown here is derived from an EMBL/GenBank/DDBJ whole genome shotgun (WGS) entry which is preliminary data.</text>
</comment>
<feature type="domain" description="CBM-cenC" evidence="3">
    <location>
        <begin position="947"/>
        <end position="1068"/>
    </location>
</feature>
<dbReference type="Pfam" id="PF02018">
    <property type="entry name" value="CBM_4_9"/>
    <property type="match status" value="1"/>
</dbReference>
<protein>
    <submittedName>
        <fullName evidence="4">Carbohydrate binding domain-containing protein</fullName>
    </submittedName>
</protein>
<dbReference type="InterPro" id="IPR008979">
    <property type="entry name" value="Galactose-bd-like_sf"/>
</dbReference>
<feature type="signal peptide" evidence="2">
    <location>
        <begin position="1"/>
        <end position="23"/>
    </location>
</feature>
<dbReference type="Gene3D" id="3.20.20.80">
    <property type="entry name" value="Glycosidases"/>
    <property type="match status" value="1"/>
</dbReference>
<dbReference type="InterPro" id="IPR003305">
    <property type="entry name" value="CenC_carb-bd"/>
</dbReference>
<feature type="chain" id="PRO_5045808599" evidence="2">
    <location>
        <begin position="24"/>
        <end position="1097"/>
    </location>
</feature>
<dbReference type="InterPro" id="IPR017853">
    <property type="entry name" value="GH"/>
</dbReference>
<organism evidence="4 5">
    <name type="scientific">Paenibacillus hodogayensis</name>
    <dbReference type="NCBI Taxonomy" id="279208"/>
    <lineage>
        <taxon>Bacteria</taxon>
        <taxon>Bacillati</taxon>
        <taxon>Bacillota</taxon>
        <taxon>Bacilli</taxon>
        <taxon>Bacillales</taxon>
        <taxon>Paenibacillaceae</taxon>
        <taxon>Paenibacillus</taxon>
    </lineage>
</organism>
<dbReference type="Gene3D" id="2.60.120.260">
    <property type="entry name" value="Galactose-binding domain-like"/>
    <property type="match status" value="2"/>
</dbReference>
<evidence type="ECO:0000313" key="4">
    <source>
        <dbReference type="EMBL" id="MFB9756689.1"/>
    </source>
</evidence>
<dbReference type="RefSeq" id="WP_344904060.1">
    <property type="nucleotide sequence ID" value="NZ_BAAAYO010000001.1"/>
</dbReference>
<evidence type="ECO:0000256" key="1">
    <source>
        <dbReference type="ARBA" id="ARBA00022801"/>
    </source>
</evidence>
<sequence>MIQKKHAFAMLLVCLLLLQTVSAVYPKRALADPPPAGNLLVNPGFEQLVGGLPDVWYIPVAQRATTKAAAAAAYSGSYGISIEAATSANPWIMQKVQVQEGAAYEVAAMFKAVGAVTGQVGMKIEYYADIDGKTSLGGYPFKAPAAHLDGQWHIYAAETEAPAGARYMFAYYRLYGTGTVYLDDASVVKKRDKPELTLKPDRLNYYSEQTAGHALLELLPDDGLFAGRTVDVRITDAAGGAPVFSRSGLAASAAMDVVFDPSVMTTGRPYRIEAVFKEATGTIRSQKEQTLYRWNRPSAIRADRTLTVNGEPFFPVIAYHAGVDDYPLLNQLGVNTVQGPRTSNAAQLQATLDAAQANGLKAMVVLYFDAADKLGTIQSIVTQFKSHPAVLTWMIMDEPTINGISQDALLDVYRLVRSIDSVHPAYIVESDKAAYGSSAQATDVLTTDVYPYALPAPQIERVGDWIREAYTATGGVQPVWTLLQTYRPLTDQPTVGQVRNMAYQSLLAGAKGIGYYSLHDPNWELRQTDLWPGLTAFSAEMKLISDLTLKGTRADLSIGADTQWGVWHLGAETYAVALNVRKEERTVDIPFAAKGSVVERVYGGAHDRWGTWGNALTARLGPEEAQVFRITSFKAEAGRAVAENAAAAGLLSAADWQTLTGSLGARLQTLVQKLDAAQPVEQAATDDAVAAVTQLAQMQAWLDSQTDAALGGKRAQLKQAVERIGGIVAPIAGSTILLEAWTTPGQVASGDSWLLHVRVSNAGSKMVQNARLDLRLPAAFQQPDVQRTIGTLTAGTGSSYTETFAVPASVAASVYEIAAELSYSYDGQPLVRSGAARLAVLSPVQAKLSPGSIQAGGTGSYPFTVKLKNVSAHPVTVGLTYSQAGPLGVTLPATVSLAVYEEKTIQGSINVPSSFDEGIYGLTIAVSADGLVRHLLPLPVKIDRNPIVNPSFELLKPGTSQPEGWNLNSNTWDRNVAHSGQASVRMNPDSANANNTILTNSASFVPVVPGKTYALRGWVKNNATAGAVSLGVRQLKAGNGTISYTWQAAGLHTDWEQVELIFTAAPNAVAIGIYGSISQTANDYAWIDDLELHEIQP</sequence>
<proteinExistence type="predicted"/>
<evidence type="ECO:0000259" key="3">
    <source>
        <dbReference type="Pfam" id="PF02018"/>
    </source>
</evidence>
<dbReference type="SUPFAM" id="SSF51445">
    <property type="entry name" value="(Trans)glycosidases"/>
    <property type="match status" value="1"/>
</dbReference>
<keyword evidence="5" id="KW-1185">Reference proteome</keyword>
<accession>A0ABV5W7X8</accession>
<evidence type="ECO:0000256" key="2">
    <source>
        <dbReference type="SAM" id="SignalP"/>
    </source>
</evidence>
<dbReference type="EMBL" id="JBHMAG010000026">
    <property type="protein sequence ID" value="MFB9756689.1"/>
    <property type="molecule type" value="Genomic_DNA"/>
</dbReference>
<evidence type="ECO:0000313" key="5">
    <source>
        <dbReference type="Proteomes" id="UP001589619"/>
    </source>
</evidence>
<keyword evidence="1" id="KW-0378">Hydrolase</keyword>
<dbReference type="SUPFAM" id="SSF49785">
    <property type="entry name" value="Galactose-binding domain-like"/>
    <property type="match status" value="1"/>
</dbReference>
<gene>
    <name evidence="4" type="ORF">ACFFNY_34420</name>
</gene>
<reference evidence="4 5" key="1">
    <citation type="submission" date="2024-09" db="EMBL/GenBank/DDBJ databases">
        <authorList>
            <person name="Sun Q."/>
            <person name="Mori K."/>
        </authorList>
    </citation>
    <scope>NUCLEOTIDE SEQUENCE [LARGE SCALE GENOMIC DNA]</scope>
    <source>
        <strain evidence="4 5">JCM 12520</strain>
    </source>
</reference>
<dbReference type="Proteomes" id="UP001589619">
    <property type="component" value="Unassembled WGS sequence"/>
</dbReference>
<keyword evidence="2" id="KW-0732">Signal</keyword>
<name>A0ABV5W7X8_9BACL</name>